<dbReference type="PANTHER" id="PTHR43876:SF7">
    <property type="entry name" value="UBIQUINONE BIOSYNTHESIS MONOOXYGENASE COQ6, MITOCHONDRIAL"/>
    <property type="match status" value="1"/>
</dbReference>
<comment type="catalytic activity">
    <reaction evidence="11">
        <text>a 4-hydroxy-3-(all-trans-polyprenyl)benzoate + 2 reduced [2Fe-2S]-[ferredoxin] + O2 + 2 H(+) = a 3,4-dihydroxy-5-(all-trans-polyprenyl)benzoate + 2 oxidized [2Fe-2S]-[ferredoxin] + H2O</text>
        <dbReference type="Rhea" id="RHEA:81195"/>
        <dbReference type="Rhea" id="RHEA-COMP:9514"/>
        <dbReference type="Rhea" id="RHEA-COMP:10000"/>
        <dbReference type="Rhea" id="RHEA-COMP:10001"/>
        <dbReference type="Rhea" id="RHEA-COMP:10930"/>
        <dbReference type="ChEBI" id="CHEBI:15377"/>
        <dbReference type="ChEBI" id="CHEBI:15378"/>
        <dbReference type="ChEBI" id="CHEBI:15379"/>
        <dbReference type="ChEBI" id="CHEBI:33737"/>
        <dbReference type="ChEBI" id="CHEBI:33738"/>
        <dbReference type="ChEBI" id="CHEBI:64694"/>
        <dbReference type="ChEBI" id="CHEBI:78396"/>
        <dbReference type="EC" id="1.14.15.45"/>
    </reaction>
</comment>
<evidence type="ECO:0000256" key="8">
    <source>
        <dbReference type="ARBA" id="ARBA00023033"/>
    </source>
</evidence>
<keyword evidence="5 11" id="KW-0999">Mitochondrion inner membrane</keyword>
<comment type="caution">
    <text evidence="13">The sequence shown here is derived from an EMBL/GenBank/DDBJ whole genome shotgun (WGS) entry which is preliminary data.</text>
</comment>
<comment type="cofactor">
    <cofactor evidence="1 11">
        <name>FAD</name>
        <dbReference type="ChEBI" id="CHEBI:57692"/>
    </cofactor>
</comment>
<comment type="subunit">
    <text evidence="11">Component of a multi-subunit COQ enzyme complex, composed of at least COQ3, COQ4, COQ5, COQ6, COQ7 and COQ9.</text>
</comment>
<keyword evidence="10 11" id="KW-0472">Membrane</keyword>
<dbReference type="SUPFAM" id="SSF51905">
    <property type="entry name" value="FAD/NAD(P)-binding domain"/>
    <property type="match status" value="1"/>
</dbReference>
<dbReference type="Pfam" id="PF01494">
    <property type="entry name" value="FAD_binding_3"/>
    <property type="match status" value="1"/>
</dbReference>
<dbReference type="GO" id="GO:0016712">
    <property type="term" value="F:oxidoreductase activity, acting on paired donors, with incorporation or reduction of molecular oxygen, reduced flavin or flavoprotein as one donor, and incorporation of one atom of oxygen"/>
    <property type="evidence" value="ECO:0007669"/>
    <property type="project" value="UniProtKB-UniRule"/>
</dbReference>
<accession>A0A8H7UP30</accession>
<organism evidence="13 14">
    <name type="scientific">Umbelopsis vinacea</name>
    <dbReference type="NCBI Taxonomy" id="44442"/>
    <lineage>
        <taxon>Eukaryota</taxon>
        <taxon>Fungi</taxon>
        <taxon>Fungi incertae sedis</taxon>
        <taxon>Mucoromycota</taxon>
        <taxon>Mucoromycotina</taxon>
        <taxon>Umbelopsidomycetes</taxon>
        <taxon>Umbelopsidales</taxon>
        <taxon>Umbelopsidaceae</taxon>
        <taxon>Umbelopsis</taxon>
    </lineage>
</organism>
<gene>
    <name evidence="11" type="primary">COQ6</name>
    <name evidence="13" type="ORF">INT44_003982</name>
</gene>
<sequence length="577" mass="63310">MATRQLKAIARLHSAKLLLPRIRTPVYGSSIPKCSIHTSARVPQAQPVSAGKHGSAFSQGQSTDHIYDVVIVGGGVAGTALACSLASKPEFHSKKIALIEAFDLAPVKNWTPSENVYSNRVVSLTPSSVSLLKDIDVWRHLHHDRIKPYDDMQVWDAISGARVEFNTSMLGQGSADVPIAWMIENVHLQNGILASVAEHNSKGAKMEIIEKIKVSNISYEKNTDDSAIGFDLSDWPTVELSNGQKLKTRLLVGADGANSPVRNFANINSLGWDYDTHAVVATLDVDPLKNNDTAWQRFLPTGPIAILPVSVPRHNLKNGVSSMVWSTKPHLAAAIKALPEDSFCHLVNAALRLSTADLKFLYKELVENPESFGSLIKEELTWRESVKLKSKTDSEMREIEFSMPPNVVGVQKNSRAGFPLRLRNAERYIADRVALVGDAAHTIHPLAGQGLNQGLLDVQKLSEVLEMGVKNGEDIGMQIYFVNDIAVECFVAHANFAGHIHLLSHYASNRYGRNVAMLSACDKIHRLFGTELAPIVWARSLGFNAVNAFEPVKAEIMKYAMGLEQSTSDVKRSTNHN</sequence>
<evidence type="ECO:0000256" key="1">
    <source>
        <dbReference type="ARBA" id="ARBA00001974"/>
    </source>
</evidence>
<dbReference type="EMBL" id="JAEPRA010000001">
    <property type="protein sequence ID" value="KAG2188842.1"/>
    <property type="molecule type" value="Genomic_DNA"/>
</dbReference>
<evidence type="ECO:0000259" key="12">
    <source>
        <dbReference type="Pfam" id="PF01494"/>
    </source>
</evidence>
<dbReference type="Gene3D" id="3.50.50.60">
    <property type="entry name" value="FAD/NAD(P)-binding domain"/>
    <property type="match status" value="2"/>
</dbReference>
<keyword evidence="4 11" id="KW-0831">Ubiquinone biosynthesis</keyword>
<comment type="function">
    <text evidence="11">FAD-dependent monooxygenase required for two non-consecutive steps during ubiquinone biosynthesis. Required for the C5-ring hydroxylation during ubiquinone biosynthesis by catalyzing the hydroxylation of 4-hydroxy-3-(all-trans-polyprenyl)benzoic acid to 3,4-dihydroxy-5-(all-trans-polyprenyl)benzoic acid. Also acts downstream of coq4, for the C1-hydroxylation during ubiquinone biosynthesis by catalyzing the hydroxylation of 2-methoxy-6-(all-trans-polyprenyl)phenol to 2-methoxy-6-(all-trans-polyprenyl)benzene-1,4-diol. The electrons required for the hydroxylation reaction are funneled indirectly to coq6 from NADPH via a ferredoxin/ferredoxin reductase system.</text>
</comment>
<dbReference type="GO" id="GO:0031314">
    <property type="term" value="C:extrinsic component of mitochondrial inner membrane"/>
    <property type="evidence" value="ECO:0007669"/>
    <property type="project" value="UniProtKB-UniRule"/>
</dbReference>
<dbReference type="InterPro" id="IPR036188">
    <property type="entry name" value="FAD/NAD-bd_sf"/>
</dbReference>
<proteinExistence type="inferred from homology"/>
<evidence type="ECO:0000313" key="13">
    <source>
        <dbReference type="EMBL" id="KAG2188842.1"/>
    </source>
</evidence>
<evidence type="ECO:0000256" key="11">
    <source>
        <dbReference type="HAMAP-Rule" id="MF_03193"/>
    </source>
</evidence>
<keyword evidence="14" id="KW-1185">Reference proteome</keyword>
<dbReference type="OrthoDB" id="683240at2759"/>
<keyword evidence="8 11" id="KW-0503">Monooxygenase</keyword>
<dbReference type="InterPro" id="IPR002938">
    <property type="entry name" value="FAD-bd"/>
</dbReference>
<dbReference type="EC" id="1.14.15.46" evidence="11"/>
<comment type="subcellular location">
    <subcellularLocation>
        <location evidence="11">Mitochondrion inner membrane</location>
        <topology evidence="11">Peripheral membrane protein</topology>
        <orientation evidence="11">Matrix side</orientation>
    </subcellularLocation>
</comment>
<feature type="domain" description="FAD-binding" evidence="12">
    <location>
        <begin position="410"/>
        <end position="468"/>
    </location>
</feature>
<dbReference type="AlphaFoldDB" id="A0A8H7UP30"/>
<dbReference type="PROSITE" id="PS01304">
    <property type="entry name" value="UBIH"/>
    <property type="match status" value="1"/>
</dbReference>
<comment type="catalytic activity">
    <reaction evidence="11">
        <text>a 2-methoxy-6-(all-trans-polyprenyl)phenol + 2 reduced [2Fe-2S]-[ferredoxin] + O2 + 2 H(+) = a 2-methoxy-6-(all-trans-polyprenyl)benzene-1,4-diol + 2 oxidized [2Fe-2S]-[ferredoxin] + H2O</text>
        <dbReference type="Rhea" id="RHEA:81183"/>
        <dbReference type="Rhea" id="RHEA-COMP:9551"/>
        <dbReference type="Rhea" id="RHEA-COMP:10000"/>
        <dbReference type="Rhea" id="RHEA-COMP:10001"/>
        <dbReference type="Rhea" id="RHEA-COMP:10858"/>
        <dbReference type="ChEBI" id="CHEBI:15377"/>
        <dbReference type="ChEBI" id="CHEBI:15378"/>
        <dbReference type="ChEBI" id="CHEBI:15379"/>
        <dbReference type="ChEBI" id="CHEBI:33737"/>
        <dbReference type="ChEBI" id="CHEBI:33738"/>
        <dbReference type="ChEBI" id="CHEBI:62731"/>
        <dbReference type="ChEBI" id="CHEBI:84166"/>
        <dbReference type="EC" id="1.14.15.46"/>
    </reaction>
</comment>
<keyword evidence="6 11" id="KW-0274">FAD</keyword>
<evidence type="ECO:0000256" key="9">
    <source>
        <dbReference type="ARBA" id="ARBA00023128"/>
    </source>
</evidence>
<dbReference type="EC" id="1.14.15.45" evidence="11"/>
<dbReference type="UniPathway" id="UPA00232"/>
<evidence type="ECO:0000256" key="4">
    <source>
        <dbReference type="ARBA" id="ARBA00022688"/>
    </source>
</evidence>
<dbReference type="NCBIfam" id="TIGR01988">
    <property type="entry name" value="Ubi-OHases"/>
    <property type="match status" value="1"/>
</dbReference>
<evidence type="ECO:0000313" key="14">
    <source>
        <dbReference type="Proteomes" id="UP000612746"/>
    </source>
</evidence>
<dbReference type="HAMAP" id="MF_03193">
    <property type="entry name" value="COQ6_monooxygenase"/>
    <property type="match status" value="1"/>
</dbReference>
<comment type="similarity">
    <text evidence="2 11">Belongs to the UbiH/COQ6 family.</text>
</comment>
<evidence type="ECO:0000256" key="3">
    <source>
        <dbReference type="ARBA" id="ARBA00022630"/>
    </source>
</evidence>
<evidence type="ECO:0000256" key="6">
    <source>
        <dbReference type="ARBA" id="ARBA00022827"/>
    </source>
</evidence>
<dbReference type="PRINTS" id="PR00420">
    <property type="entry name" value="RNGMNOXGNASE"/>
</dbReference>
<dbReference type="InterPro" id="IPR000689">
    <property type="entry name" value="UbQ_mOase_COQ6"/>
</dbReference>
<dbReference type="InterPro" id="IPR051205">
    <property type="entry name" value="UbiH/COQ6_monooxygenase"/>
</dbReference>
<dbReference type="InterPro" id="IPR010971">
    <property type="entry name" value="UbiH/COQ6"/>
</dbReference>
<dbReference type="Proteomes" id="UP000612746">
    <property type="component" value="Unassembled WGS sequence"/>
</dbReference>
<keyword evidence="9 11" id="KW-0496">Mitochondrion</keyword>
<dbReference type="GO" id="GO:0071949">
    <property type="term" value="F:FAD binding"/>
    <property type="evidence" value="ECO:0007669"/>
    <property type="project" value="InterPro"/>
</dbReference>
<evidence type="ECO:0000256" key="10">
    <source>
        <dbReference type="ARBA" id="ARBA00023136"/>
    </source>
</evidence>
<keyword evidence="3 11" id="KW-0285">Flavoprotein</keyword>
<evidence type="ECO:0000256" key="5">
    <source>
        <dbReference type="ARBA" id="ARBA00022792"/>
    </source>
</evidence>
<protein>
    <recommendedName>
        <fullName evidence="11">Ubiquinone biosynthesis monooxygenase COQ6, mitochondrial</fullName>
        <ecNumber evidence="11">1.14.15.45</ecNumber>
    </recommendedName>
    <alternativeName>
        <fullName evidence="11">2-methoxy-6-polyprenolphenol 4-hydroxylase</fullName>
        <ecNumber evidence="11">1.14.15.46</ecNumber>
    </alternativeName>
</protein>
<name>A0A8H7UP30_9FUNG</name>
<dbReference type="GO" id="GO:0106364">
    <property type="term" value="F:4-hydroxy-3-all-trans-polyprenylbenzoate oxygenase activity"/>
    <property type="evidence" value="ECO:0007669"/>
    <property type="project" value="UniProtKB-EC"/>
</dbReference>
<dbReference type="PANTHER" id="PTHR43876">
    <property type="entry name" value="UBIQUINONE BIOSYNTHESIS MONOOXYGENASE COQ6, MITOCHONDRIAL"/>
    <property type="match status" value="1"/>
</dbReference>
<keyword evidence="7 11" id="KW-0560">Oxidoreductase</keyword>
<evidence type="ECO:0000256" key="2">
    <source>
        <dbReference type="ARBA" id="ARBA00005349"/>
    </source>
</evidence>
<dbReference type="GO" id="GO:0120538">
    <property type="term" value="F:2-methoxy-6-polyprenolphenol 4-hydroxylase activity"/>
    <property type="evidence" value="ECO:0007669"/>
    <property type="project" value="UniProtKB-EC"/>
</dbReference>
<dbReference type="InterPro" id="IPR018168">
    <property type="entry name" value="Ubi_Hdrlase_CS"/>
</dbReference>
<reference evidence="13" key="1">
    <citation type="submission" date="2020-12" db="EMBL/GenBank/DDBJ databases">
        <title>Metabolic potential, ecology and presence of endohyphal bacteria is reflected in genomic diversity of Mucoromycotina.</title>
        <authorList>
            <person name="Muszewska A."/>
            <person name="Okrasinska A."/>
            <person name="Steczkiewicz K."/>
            <person name="Drgas O."/>
            <person name="Orlowska M."/>
            <person name="Perlinska-Lenart U."/>
            <person name="Aleksandrzak-Piekarczyk T."/>
            <person name="Szatraj K."/>
            <person name="Zielenkiewicz U."/>
            <person name="Pilsyk S."/>
            <person name="Malc E."/>
            <person name="Mieczkowski P."/>
            <person name="Kruszewska J.S."/>
            <person name="Biernat P."/>
            <person name="Pawlowska J."/>
        </authorList>
    </citation>
    <scope>NUCLEOTIDE SEQUENCE</scope>
    <source>
        <strain evidence="13">WA0000051536</strain>
    </source>
</reference>
<evidence type="ECO:0000256" key="7">
    <source>
        <dbReference type="ARBA" id="ARBA00023002"/>
    </source>
</evidence>
<comment type="pathway">
    <text evidence="11">Cofactor biosynthesis; ubiquinone biosynthesis.</text>
</comment>